<dbReference type="EMBL" id="KB446548">
    <property type="protein sequence ID" value="EME38075.1"/>
    <property type="molecule type" value="Genomic_DNA"/>
</dbReference>
<evidence type="ECO:0000313" key="2">
    <source>
        <dbReference type="EMBL" id="EME38075.1"/>
    </source>
</evidence>
<gene>
    <name evidence="2" type="ORF">DOTSEDRAFT_29672</name>
</gene>
<dbReference type="OMA" id="HPAFRHW"/>
<organism evidence="2 3">
    <name type="scientific">Dothistroma septosporum (strain NZE10 / CBS 128990)</name>
    <name type="common">Red band needle blight fungus</name>
    <name type="synonym">Mycosphaerella pini</name>
    <dbReference type="NCBI Taxonomy" id="675120"/>
    <lineage>
        <taxon>Eukaryota</taxon>
        <taxon>Fungi</taxon>
        <taxon>Dikarya</taxon>
        <taxon>Ascomycota</taxon>
        <taxon>Pezizomycotina</taxon>
        <taxon>Dothideomycetes</taxon>
        <taxon>Dothideomycetidae</taxon>
        <taxon>Mycosphaerellales</taxon>
        <taxon>Mycosphaerellaceae</taxon>
        <taxon>Dothistroma</taxon>
    </lineage>
</organism>
<name>M2YHU8_DOTSN</name>
<dbReference type="HOGENOM" id="CLU_1454370_0_0_1"/>
<accession>M2YHU8</accession>
<dbReference type="Proteomes" id="UP000016933">
    <property type="component" value="Unassembled WGS sequence"/>
</dbReference>
<protein>
    <submittedName>
        <fullName evidence="2">Uncharacterized protein</fullName>
    </submittedName>
</protein>
<proteinExistence type="predicted"/>
<evidence type="ECO:0000256" key="1">
    <source>
        <dbReference type="SAM" id="MobiDB-lite"/>
    </source>
</evidence>
<reference evidence="2 3" key="2">
    <citation type="journal article" date="2012" name="PLoS Pathog.">
        <title>Diverse lifestyles and strategies of plant pathogenesis encoded in the genomes of eighteen Dothideomycetes fungi.</title>
        <authorList>
            <person name="Ohm R.A."/>
            <person name="Feau N."/>
            <person name="Henrissat B."/>
            <person name="Schoch C.L."/>
            <person name="Horwitz B.A."/>
            <person name="Barry K.W."/>
            <person name="Condon B.J."/>
            <person name="Copeland A.C."/>
            <person name="Dhillon B."/>
            <person name="Glaser F."/>
            <person name="Hesse C.N."/>
            <person name="Kosti I."/>
            <person name="LaButti K."/>
            <person name="Lindquist E.A."/>
            <person name="Lucas S."/>
            <person name="Salamov A.A."/>
            <person name="Bradshaw R.E."/>
            <person name="Ciuffetti L."/>
            <person name="Hamelin R.C."/>
            <person name="Kema G.H.J."/>
            <person name="Lawrence C."/>
            <person name="Scott J.A."/>
            <person name="Spatafora J.W."/>
            <person name="Turgeon B.G."/>
            <person name="de Wit P.J.G.M."/>
            <person name="Zhong S."/>
            <person name="Goodwin S.B."/>
            <person name="Grigoriev I.V."/>
        </authorList>
    </citation>
    <scope>NUCLEOTIDE SEQUENCE [LARGE SCALE GENOMIC DNA]</scope>
    <source>
        <strain evidence="3">NZE10 / CBS 128990</strain>
    </source>
</reference>
<keyword evidence="3" id="KW-1185">Reference proteome</keyword>
<feature type="region of interest" description="Disordered" evidence="1">
    <location>
        <begin position="81"/>
        <end position="110"/>
    </location>
</feature>
<reference evidence="3" key="1">
    <citation type="journal article" date="2012" name="PLoS Genet.">
        <title>The genomes of the fungal plant pathogens Cladosporium fulvum and Dothistroma septosporum reveal adaptation to different hosts and lifestyles but also signatures of common ancestry.</title>
        <authorList>
            <person name="de Wit P.J.G.M."/>
            <person name="van der Burgt A."/>
            <person name="Oekmen B."/>
            <person name="Stergiopoulos I."/>
            <person name="Abd-Elsalam K.A."/>
            <person name="Aerts A.L."/>
            <person name="Bahkali A.H."/>
            <person name="Beenen H.G."/>
            <person name="Chettri P."/>
            <person name="Cox M.P."/>
            <person name="Datema E."/>
            <person name="de Vries R.P."/>
            <person name="Dhillon B."/>
            <person name="Ganley A.R."/>
            <person name="Griffiths S.A."/>
            <person name="Guo Y."/>
            <person name="Hamelin R.C."/>
            <person name="Henrissat B."/>
            <person name="Kabir M.S."/>
            <person name="Jashni M.K."/>
            <person name="Kema G."/>
            <person name="Klaubauf S."/>
            <person name="Lapidus A."/>
            <person name="Levasseur A."/>
            <person name="Lindquist E."/>
            <person name="Mehrabi R."/>
            <person name="Ohm R.A."/>
            <person name="Owen T.J."/>
            <person name="Salamov A."/>
            <person name="Schwelm A."/>
            <person name="Schijlen E."/>
            <person name="Sun H."/>
            <person name="van den Burg H.A."/>
            <person name="van Ham R.C.H.J."/>
            <person name="Zhang S."/>
            <person name="Goodwin S.B."/>
            <person name="Grigoriev I.V."/>
            <person name="Collemare J."/>
            <person name="Bradshaw R.E."/>
        </authorList>
    </citation>
    <scope>NUCLEOTIDE SEQUENCE [LARGE SCALE GENOMIC DNA]</scope>
    <source>
        <strain evidence="3">NZE10 / CBS 128990</strain>
    </source>
</reference>
<dbReference type="OrthoDB" id="10453894at2759"/>
<dbReference type="AlphaFoldDB" id="M2YHU8"/>
<evidence type="ECO:0000313" key="3">
    <source>
        <dbReference type="Proteomes" id="UP000016933"/>
    </source>
</evidence>
<sequence>MSACRINAKSSKKHITYRILSPAGRAFLRMYKAVIAGLTYPAEPSVPQTTDDTSVRPVSRYRTYAPPPPTAVHPAFRHWEGQHSEHPQPLRRHSSKSPTMSRTRSEISEIDKETKPEFANHWDADDFAAPPGLVRVEPKRRDSCHSDLTVEEQVQFAHAMPIKRMVRTSFYPSQRVARVQQSSGRE</sequence>